<sequence>MSAAHQLGDAGPQTFVHHSALRRGGPQPLGADAVRFGFEPASALRRLLGGDVQDMLGFLPGFGFAVGDNRPERDAEADITLVFRRFGAYALDGLAGLRQRLAPQREDVGMFAGDGDGASDEPPK</sequence>
<dbReference type="Proteomes" id="UP000255167">
    <property type="component" value="Unassembled WGS sequence"/>
</dbReference>
<name>A0A378H4B1_KLEPN</name>
<evidence type="ECO:0000313" key="2">
    <source>
        <dbReference type="Proteomes" id="UP000255167"/>
    </source>
</evidence>
<dbReference type="AlphaFoldDB" id="A0A378H4B1"/>
<dbReference type="EMBL" id="UGNC01000009">
    <property type="protein sequence ID" value="STX08242.1"/>
    <property type="molecule type" value="Genomic_DNA"/>
</dbReference>
<accession>A0A378H4B1</accession>
<gene>
    <name evidence="1" type="ORF">NCTC9617_07275</name>
</gene>
<protein>
    <submittedName>
        <fullName evidence="1">Uncharacterized protein</fullName>
    </submittedName>
</protein>
<organism evidence="1 2">
    <name type="scientific">Klebsiella pneumoniae</name>
    <dbReference type="NCBI Taxonomy" id="573"/>
    <lineage>
        <taxon>Bacteria</taxon>
        <taxon>Pseudomonadati</taxon>
        <taxon>Pseudomonadota</taxon>
        <taxon>Gammaproteobacteria</taxon>
        <taxon>Enterobacterales</taxon>
        <taxon>Enterobacteriaceae</taxon>
        <taxon>Klebsiella/Raoultella group</taxon>
        <taxon>Klebsiella</taxon>
        <taxon>Klebsiella pneumoniae complex</taxon>
    </lineage>
</organism>
<evidence type="ECO:0000313" key="1">
    <source>
        <dbReference type="EMBL" id="STX08242.1"/>
    </source>
</evidence>
<reference evidence="1 2" key="1">
    <citation type="submission" date="2018-06" db="EMBL/GenBank/DDBJ databases">
        <authorList>
            <consortium name="Pathogen Informatics"/>
            <person name="Doyle S."/>
        </authorList>
    </citation>
    <scope>NUCLEOTIDE SEQUENCE [LARGE SCALE GENOMIC DNA]</scope>
    <source>
        <strain evidence="1 2">NCTC9617</strain>
    </source>
</reference>
<proteinExistence type="predicted"/>